<dbReference type="InterPro" id="IPR007202">
    <property type="entry name" value="4Fe-4S_dom"/>
</dbReference>
<dbReference type="GO" id="GO:0046872">
    <property type="term" value="F:metal ion binding"/>
    <property type="evidence" value="ECO:0007669"/>
    <property type="project" value="UniProtKB-KW"/>
</dbReference>
<accession>A0A239AUZ2</accession>
<feature type="domain" description="4Fe-4S" evidence="5">
    <location>
        <begin position="109"/>
        <end position="168"/>
    </location>
</feature>
<proteinExistence type="predicted"/>
<keyword evidence="7" id="KW-1185">Reference proteome</keyword>
<organism evidence="6 7">
    <name type="scientific">Anaerovirgula multivorans</name>
    <dbReference type="NCBI Taxonomy" id="312168"/>
    <lineage>
        <taxon>Bacteria</taxon>
        <taxon>Bacillati</taxon>
        <taxon>Bacillota</taxon>
        <taxon>Clostridia</taxon>
        <taxon>Peptostreptococcales</taxon>
        <taxon>Natronincolaceae</taxon>
        <taxon>Anaerovirgula</taxon>
    </lineage>
</organism>
<dbReference type="Proteomes" id="UP000198304">
    <property type="component" value="Unassembled WGS sequence"/>
</dbReference>
<dbReference type="RefSeq" id="WP_089281431.1">
    <property type="nucleotide sequence ID" value="NZ_FZOJ01000002.1"/>
</dbReference>
<dbReference type="InterPro" id="IPR051069">
    <property type="entry name" value="ACDS_complex_subunit"/>
</dbReference>
<sequence>MFLEEVKMNFIKPCTTDAGKMQFKAKFSRNISQIFPYINAVLKNSSYNHKAASLTFKKEFKIITLFPEKLAVAKIINESEAYEIMDLVKDLVNNTYEKIDEIEPLYEIRERPSAIEIYKNLPKLNCRKCGVPTCLAFASKLLEGQINAKNCLPLHEESNKEKLEGIENMMQMLGYEI</sequence>
<dbReference type="GO" id="GO:0051539">
    <property type="term" value="F:4 iron, 4 sulfur cluster binding"/>
    <property type="evidence" value="ECO:0007669"/>
    <property type="project" value="UniProtKB-KW"/>
</dbReference>
<evidence type="ECO:0000313" key="7">
    <source>
        <dbReference type="Proteomes" id="UP000198304"/>
    </source>
</evidence>
<dbReference type="Pfam" id="PF04060">
    <property type="entry name" value="FeS"/>
    <property type="match status" value="1"/>
</dbReference>
<dbReference type="EMBL" id="FZOJ01000002">
    <property type="protein sequence ID" value="SNR98854.1"/>
    <property type="molecule type" value="Genomic_DNA"/>
</dbReference>
<evidence type="ECO:0000256" key="3">
    <source>
        <dbReference type="ARBA" id="ARBA00023004"/>
    </source>
</evidence>
<evidence type="ECO:0000256" key="4">
    <source>
        <dbReference type="ARBA" id="ARBA00023014"/>
    </source>
</evidence>
<keyword evidence="2" id="KW-0479">Metal-binding</keyword>
<dbReference type="OrthoDB" id="9793312at2"/>
<reference evidence="6 7" key="1">
    <citation type="submission" date="2017-06" db="EMBL/GenBank/DDBJ databases">
        <authorList>
            <person name="Kim H.J."/>
            <person name="Triplett B.A."/>
        </authorList>
    </citation>
    <scope>NUCLEOTIDE SEQUENCE [LARGE SCALE GENOMIC DNA]</scope>
    <source>
        <strain evidence="6 7">SCA</strain>
    </source>
</reference>
<evidence type="ECO:0000259" key="5">
    <source>
        <dbReference type="PROSITE" id="PS51656"/>
    </source>
</evidence>
<dbReference type="PANTHER" id="PTHR36214:SF3">
    <property type="entry name" value="ACETYL-COA DECARBONYLASE_SYNTHASE COMPLEX SUBUNIT GAMMA"/>
    <property type="match status" value="1"/>
</dbReference>
<dbReference type="PROSITE" id="PS51656">
    <property type="entry name" value="4FE4S"/>
    <property type="match status" value="1"/>
</dbReference>
<evidence type="ECO:0000256" key="2">
    <source>
        <dbReference type="ARBA" id="ARBA00022723"/>
    </source>
</evidence>
<evidence type="ECO:0000313" key="6">
    <source>
        <dbReference type="EMBL" id="SNR98854.1"/>
    </source>
</evidence>
<dbReference type="PANTHER" id="PTHR36214">
    <property type="match status" value="1"/>
</dbReference>
<gene>
    <name evidence="6" type="ORF">SAMN05446037_1002251</name>
</gene>
<keyword evidence="3" id="KW-0408">Iron</keyword>
<protein>
    <submittedName>
        <fullName evidence="6">Metal-binding trascriptional regulator, contains putative Fe-S cluster and ArsR family DNA binding domain</fullName>
    </submittedName>
</protein>
<name>A0A239AUZ2_9FIRM</name>
<dbReference type="AlphaFoldDB" id="A0A239AUZ2"/>
<keyword evidence="1" id="KW-0004">4Fe-4S</keyword>
<dbReference type="Gene3D" id="1.10.15.40">
    <property type="entry name" value="Electron transport complex subunit B, putative Fe-S cluster"/>
    <property type="match status" value="1"/>
</dbReference>
<evidence type="ECO:0000256" key="1">
    <source>
        <dbReference type="ARBA" id="ARBA00022485"/>
    </source>
</evidence>
<keyword evidence="4" id="KW-0411">Iron-sulfur</keyword>